<comment type="caution">
    <text evidence="3">The sequence shown here is derived from an EMBL/GenBank/DDBJ whole genome shotgun (WGS) entry which is preliminary data.</text>
</comment>
<evidence type="ECO:0000256" key="1">
    <source>
        <dbReference type="SAM" id="Coils"/>
    </source>
</evidence>
<name>A0A6N9NIG1_9FLAO</name>
<feature type="transmembrane region" description="Helical" evidence="2">
    <location>
        <begin position="49"/>
        <end position="70"/>
    </location>
</feature>
<dbReference type="RefSeq" id="WP_160632637.1">
    <property type="nucleotide sequence ID" value="NZ_WWNE01000005.1"/>
</dbReference>
<dbReference type="Proteomes" id="UP000470771">
    <property type="component" value="Unassembled WGS sequence"/>
</dbReference>
<keyword evidence="2" id="KW-0812">Transmembrane</keyword>
<organism evidence="3 4">
    <name type="scientific">Acidiluteibacter ferrifornacis</name>
    <dbReference type="NCBI Taxonomy" id="2692424"/>
    <lineage>
        <taxon>Bacteria</taxon>
        <taxon>Pseudomonadati</taxon>
        <taxon>Bacteroidota</taxon>
        <taxon>Flavobacteriia</taxon>
        <taxon>Flavobacteriales</taxon>
        <taxon>Cryomorphaceae</taxon>
        <taxon>Acidiluteibacter</taxon>
    </lineage>
</organism>
<evidence type="ECO:0000313" key="4">
    <source>
        <dbReference type="Proteomes" id="UP000470771"/>
    </source>
</evidence>
<keyword evidence="1" id="KW-0175">Coiled coil</keyword>
<gene>
    <name evidence="3" type="ORF">GQN54_06160</name>
</gene>
<accession>A0A6N9NIG1</accession>
<dbReference type="AlphaFoldDB" id="A0A6N9NIG1"/>
<feature type="coiled-coil region" evidence="1">
    <location>
        <begin position="92"/>
        <end position="119"/>
    </location>
</feature>
<keyword evidence="2" id="KW-1133">Transmembrane helix</keyword>
<evidence type="ECO:0000313" key="3">
    <source>
        <dbReference type="EMBL" id="NBG65693.1"/>
    </source>
</evidence>
<sequence length="209" mass="24319">MEPSDFDDIIKGKFGQDNDLYSNEIEHSKPYVWTAIQQNLIADKAPIRWHHLAVAVILLFICTSFVIYLIQHQHHKEMNQLAKSMNVMNSNYLAQSKQLQQKEEQLKCLEVDIQSLKQDDKFKSKKDLIVSKPHYVYLTDTIYVKQIKYITQIENRDTLGVSLANNDTIIDKESIKPHQMIYPVYKTSKSTKVESENLKVKINSFASNQ</sequence>
<dbReference type="EMBL" id="WWNE01000005">
    <property type="protein sequence ID" value="NBG65693.1"/>
    <property type="molecule type" value="Genomic_DNA"/>
</dbReference>
<reference evidence="3 4" key="1">
    <citation type="submission" date="2019-12" db="EMBL/GenBank/DDBJ databases">
        <authorList>
            <person name="Zhao J."/>
        </authorList>
    </citation>
    <scope>NUCLEOTIDE SEQUENCE [LARGE SCALE GENOMIC DNA]</scope>
    <source>
        <strain evidence="3 4">S-15</strain>
    </source>
</reference>
<evidence type="ECO:0000256" key="2">
    <source>
        <dbReference type="SAM" id="Phobius"/>
    </source>
</evidence>
<protein>
    <submittedName>
        <fullName evidence="3">Uncharacterized protein</fullName>
    </submittedName>
</protein>
<keyword evidence="2" id="KW-0472">Membrane</keyword>
<keyword evidence="4" id="KW-1185">Reference proteome</keyword>
<proteinExistence type="predicted"/>